<evidence type="ECO:0000313" key="2">
    <source>
        <dbReference type="EnsemblMetazoa" id="XP_019764888.1"/>
    </source>
</evidence>
<reference evidence="3" key="1">
    <citation type="journal article" date="2013" name="Genome Biol.">
        <title>Draft genome of the mountain pine beetle, Dendroctonus ponderosae Hopkins, a major forest pest.</title>
        <authorList>
            <person name="Keeling C.I."/>
            <person name="Yuen M.M."/>
            <person name="Liao N.Y."/>
            <person name="Docking T.R."/>
            <person name="Chan S.K."/>
            <person name="Taylor G.A."/>
            <person name="Palmquist D.L."/>
            <person name="Jackman S.D."/>
            <person name="Nguyen A."/>
            <person name="Li M."/>
            <person name="Henderson H."/>
            <person name="Janes J.K."/>
            <person name="Zhao Y."/>
            <person name="Pandoh P."/>
            <person name="Moore R."/>
            <person name="Sperling F.A."/>
            <person name="Huber D.P."/>
            <person name="Birol I."/>
            <person name="Jones S.J."/>
            <person name="Bohlmann J."/>
        </authorList>
    </citation>
    <scope>NUCLEOTIDE SEQUENCE</scope>
</reference>
<evidence type="ECO:0000313" key="3">
    <source>
        <dbReference type="Proteomes" id="UP000019118"/>
    </source>
</evidence>
<proteinExistence type="predicted"/>
<feature type="compositionally biased region" description="Polar residues" evidence="1">
    <location>
        <begin position="719"/>
        <end position="728"/>
    </location>
</feature>
<keyword evidence="3" id="KW-1185">Reference proteome</keyword>
<reference evidence="2" key="2">
    <citation type="submission" date="2024-08" db="UniProtKB">
        <authorList>
            <consortium name="EnsemblMetazoa"/>
        </authorList>
    </citation>
    <scope>IDENTIFICATION</scope>
</reference>
<evidence type="ECO:0000256" key="1">
    <source>
        <dbReference type="SAM" id="MobiDB-lite"/>
    </source>
</evidence>
<sequence length="741" mass="83723">MDNQVEPELVREQMNDDVKSSTAADPNGDEDVPEGFFDDFLKEDFIAGLDIIDEDNDESDALLESQKQETLPVDNARGSRKGKLDSVEVESPKAVDQSKQKAAVSKLKKSANKRGVDADFFDIRRDPEKTRQAIAKDKMKSVKDKEKRLITDIVQTGLVPPGMELEVDINEVCQLDKGENAAIQGKPKPDISKEKDEGHSKKRKRSSKESDKQKRAKLDKSRASNRSPEAKGRTVNRVDLTTNHYKNSSPLLEEWVRKLSPLRRNSRRSSHHRKRSSSPRSPMHRRRSKSRSLSDRRSFRRSRSRDWSPKYRRHRRDKSYSPESSASRPRRSRPRKEEKMSFLEELAAKLNEKHPPTGYAPVPNYQAHNMVPLVQPYPQFFNPAAPMPAVIQPPQYDESFFIGNSHMQPAVVNQFEENFPPKLPVSDIHGRSFHSNQLTTHSEDNLFSAKDIPKLFADRRIKLSDFLELTAKPSVSNTTASKLQEKIKVIQRCQNAIKILNEQKFSGPLVVYKTASQENLQEVTVSPLLKKLVGQLPFTTPGMEVFPNDFKECCVMLLTKVGVTSRPSGGEQVPLREPSRTPSMASKLPPSWFCNPPSPAINSMSTQTDREFSSCRECLRRRSTPLTNSAVQTENPVLTFSVSTQVSESDFYAMIPKTQSLASLTPAQLLGKQLVMDQARSSRLSRLPSPPPAPFIRSQNNPYGSSLFNQAKLSQITQSKSASEQNLFNGDRGRSGFHKRF</sequence>
<dbReference type="EnsemblMetazoa" id="XM_019909329.1">
    <property type="protein sequence ID" value="XP_019764888.1"/>
    <property type="gene ID" value="LOC109540838"/>
</dbReference>
<feature type="region of interest" description="Disordered" evidence="1">
    <location>
        <begin position="719"/>
        <end position="741"/>
    </location>
</feature>
<feature type="region of interest" description="Disordered" evidence="1">
    <location>
        <begin position="566"/>
        <end position="589"/>
    </location>
</feature>
<feature type="compositionally biased region" description="Basic and acidic residues" evidence="1">
    <location>
        <begin position="82"/>
        <end position="99"/>
    </location>
</feature>
<feature type="compositionally biased region" description="Basic and acidic residues" evidence="1">
    <location>
        <begin position="187"/>
        <end position="199"/>
    </location>
</feature>
<dbReference type="GeneID" id="109540838"/>
<protein>
    <submittedName>
        <fullName evidence="2">Uncharacterized protein</fullName>
    </submittedName>
</protein>
<dbReference type="Proteomes" id="UP000019118">
    <property type="component" value="Unassembled WGS sequence"/>
</dbReference>
<feature type="compositionally biased region" description="Basic and acidic residues" evidence="1">
    <location>
        <begin position="8"/>
        <end position="19"/>
    </location>
</feature>
<dbReference type="KEGG" id="dpa:109540838"/>
<feature type="compositionally biased region" description="Basic residues" evidence="1">
    <location>
        <begin position="260"/>
        <end position="290"/>
    </location>
</feature>
<organism evidence="2 3">
    <name type="scientific">Dendroctonus ponderosae</name>
    <name type="common">Mountain pine beetle</name>
    <dbReference type="NCBI Taxonomy" id="77166"/>
    <lineage>
        <taxon>Eukaryota</taxon>
        <taxon>Metazoa</taxon>
        <taxon>Ecdysozoa</taxon>
        <taxon>Arthropoda</taxon>
        <taxon>Hexapoda</taxon>
        <taxon>Insecta</taxon>
        <taxon>Pterygota</taxon>
        <taxon>Neoptera</taxon>
        <taxon>Endopterygota</taxon>
        <taxon>Coleoptera</taxon>
        <taxon>Polyphaga</taxon>
        <taxon>Cucujiformia</taxon>
        <taxon>Curculionidae</taxon>
        <taxon>Scolytinae</taxon>
        <taxon>Dendroctonus</taxon>
    </lineage>
</organism>
<feature type="compositionally biased region" description="Basic and acidic residues" evidence="1">
    <location>
        <begin position="207"/>
        <end position="232"/>
    </location>
</feature>
<feature type="region of interest" description="Disordered" evidence="1">
    <location>
        <begin position="178"/>
        <end position="339"/>
    </location>
</feature>
<dbReference type="AlphaFoldDB" id="A0AAR5PV44"/>
<feature type="region of interest" description="Disordered" evidence="1">
    <location>
        <begin position="57"/>
        <end position="113"/>
    </location>
</feature>
<name>A0AAR5PV44_DENPD</name>
<accession>A0AAR5PV44</accession>
<feature type="region of interest" description="Disordered" evidence="1">
    <location>
        <begin position="1"/>
        <end position="35"/>
    </location>
</feature>
<feature type="compositionally biased region" description="Polar residues" evidence="1">
    <location>
        <begin position="239"/>
        <end position="250"/>
    </location>
</feature>